<protein>
    <recommendedName>
        <fullName evidence="1">DNA-directed DNA polymerase</fullName>
        <ecNumber evidence="1">2.7.7.7</ecNumber>
    </recommendedName>
</protein>
<comment type="caution">
    <text evidence="9">The sequence shown here is derived from an EMBL/GenBank/DDBJ whole genome shotgun (WGS) entry which is preliminary data.</text>
</comment>
<evidence type="ECO:0000256" key="5">
    <source>
        <dbReference type="ARBA" id="ARBA00022932"/>
    </source>
</evidence>
<dbReference type="GO" id="GO:0003677">
    <property type="term" value="F:DNA binding"/>
    <property type="evidence" value="ECO:0007669"/>
    <property type="project" value="InterPro"/>
</dbReference>
<dbReference type="PANTHER" id="PTHR34388">
    <property type="entry name" value="DNA POLYMERASE III SUBUNIT DELTA"/>
    <property type="match status" value="1"/>
</dbReference>
<evidence type="ECO:0000256" key="4">
    <source>
        <dbReference type="ARBA" id="ARBA00022705"/>
    </source>
</evidence>
<keyword evidence="4" id="KW-0235">DNA replication</keyword>
<gene>
    <name evidence="9" type="ORF">GM50_9280</name>
</gene>
<dbReference type="EMBL" id="JNSK01000028">
    <property type="protein sequence ID" value="KGA18225.1"/>
    <property type="molecule type" value="Genomic_DNA"/>
</dbReference>
<keyword evidence="5" id="KW-0239">DNA-directed DNA polymerase</keyword>
<dbReference type="Gene3D" id="3.40.50.300">
    <property type="entry name" value="P-loop containing nucleotide triphosphate hydrolases"/>
    <property type="match status" value="1"/>
</dbReference>
<keyword evidence="2" id="KW-0808">Transferase</keyword>
<feature type="domain" description="DNA polymerase III delta subunit-like C-terminal" evidence="8">
    <location>
        <begin position="192"/>
        <end position="308"/>
    </location>
</feature>
<dbReference type="InterPro" id="IPR008921">
    <property type="entry name" value="DNA_pol3_clamp-load_cplx_C"/>
</dbReference>
<evidence type="ECO:0000259" key="8">
    <source>
        <dbReference type="Pfam" id="PF21694"/>
    </source>
</evidence>
<dbReference type="Pfam" id="PF21694">
    <property type="entry name" value="DNA_pol3_delta_C"/>
    <property type="match status" value="1"/>
</dbReference>
<organism evidence="9">
    <name type="scientific">freshwater metagenome</name>
    <dbReference type="NCBI Taxonomy" id="449393"/>
    <lineage>
        <taxon>unclassified sequences</taxon>
        <taxon>metagenomes</taxon>
        <taxon>ecological metagenomes</taxon>
    </lineage>
</organism>
<dbReference type="GO" id="GO:0009360">
    <property type="term" value="C:DNA polymerase III complex"/>
    <property type="evidence" value="ECO:0007669"/>
    <property type="project" value="TreeGrafter"/>
</dbReference>
<dbReference type="GO" id="GO:0006261">
    <property type="term" value="P:DNA-templated DNA replication"/>
    <property type="evidence" value="ECO:0007669"/>
    <property type="project" value="TreeGrafter"/>
</dbReference>
<proteinExistence type="inferred from homology"/>
<dbReference type="InterPro" id="IPR048466">
    <property type="entry name" value="DNA_pol3_delta-like_C"/>
</dbReference>
<comment type="catalytic activity">
    <reaction evidence="7">
        <text>DNA(n) + a 2'-deoxyribonucleoside 5'-triphosphate = DNA(n+1) + diphosphate</text>
        <dbReference type="Rhea" id="RHEA:22508"/>
        <dbReference type="Rhea" id="RHEA-COMP:17339"/>
        <dbReference type="Rhea" id="RHEA-COMP:17340"/>
        <dbReference type="ChEBI" id="CHEBI:33019"/>
        <dbReference type="ChEBI" id="CHEBI:61560"/>
        <dbReference type="ChEBI" id="CHEBI:173112"/>
        <dbReference type="EC" id="2.7.7.7"/>
    </reaction>
</comment>
<dbReference type="InterPro" id="IPR027417">
    <property type="entry name" value="P-loop_NTPase"/>
</dbReference>
<comment type="similarity">
    <text evidence="6">Belongs to the DNA polymerase HolA subunit family.</text>
</comment>
<keyword evidence="3" id="KW-0548">Nucleotidyltransferase</keyword>
<evidence type="ECO:0000256" key="2">
    <source>
        <dbReference type="ARBA" id="ARBA00022679"/>
    </source>
</evidence>
<evidence type="ECO:0000256" key="7">
    <source>
        <dbReference type="ARBA" id="ARBA00049244"/>
    </source>
</evidence>
<reference evidence="9" key="1">
    <citation type="submission" date="2014-05" db="EMBL/GenBank/DDBJ databases">
        <title>Key roles for freshwater Actinobacteria revealed by deep metagenomic sequencing.</title>
        <authorList>
            <person name="Ghai R."/>
            <person name="Mizuno C.M."/>
            <person name="Picazo A."/>
            <person name="Camacho A."/>
            <person name="Rodriguez-Valera F."/>
        </authorList>
    </citation>
    <scope>NUCLEOTIDE SEQUENCE</scope>
</reference>
<evidence type="ECO:0000256" key="3">
    <source>
        <dbReference type="ARBA" id="ARBA00022695"/>
    </source>
</evidence>
<name>A0A094Q267_9ZZZZ</name>
<sequence>MNDFYLVLGSEAALADRALIKLQAELKSENAEVTSIFAADAMVGDIADALAPSLFSERRALIIRDLQDLPEDSKDEITRYLPQPDASTTVIFLHKGGVKGKALLDAIKKVKPEIIACEPLKKEAEKQDFVKNLFLDGGRKASPAAIAALVNAIGGDLRELTAACSQIIADAPAGVIDEKEVDKYHRGRVETTGFDVADAALDGNLPVALLQLRSAIETGTDPVMVTSAIASALRSLAKVSGANRNAKSFELAGQLGMAPWQIDKARRQLAGWTPRGIVTAVSAIALADAQVKGAASDPIYALEHAISEIAGARATR</sequence>
<dbReference type="PANTHER" id="PTHR34388:SF1">
    <property type="entry name" value="DNA POLYMERASE III SUBUNIT DELTA"/>
    <property type="match status" value="1"/>
</dbReference>
<evidence type="ECO:0000313" key="9">
    <source>
        <dbReference type="EMBL" id="KGA18225.1"/>
    </source>
</evidence>
<evidence type="ECO:0000256" key="6">
    <source>
        <dbReference type="ARBA" id="ARBA00034754"/>
    </source>
</evidence>
<dbReference type="SUPFAM" id="SSF48019">
    <property type="entry name" value="post-AAA+ oligomerization domain-like"/>
    <property type="match status" value="1"/>
</dbReference>
<accession>A0A094Q267</accession>
<dbReference type="NCBIfam" id="TIGR01128">
    <property type="entry name" value="holA"/>
    <property type="match status" value="1"/>
</dbReference>
<evidence type="ECO:0000256" key="1">
    <source>
        <dbReference type="ARBA" id="ARBA00012417"/>
    </source>
</evidence>
<dbReference type="SUPFAM" id="SSF52540">
    <property type="entry name" value="P-loop containing nucleoside triphosphate hydrolases"/>
    <property type="match status" value="1"/>
</dbReference>
<dbReference type="InterPro" id="IPR005790">
    <property type="entry name" value="DNA_polIII_delta"/>
</dbReference>
<dbReference type="EC" id="2.7.7.7" evidence="1"/>
<dbReference type="Gene3D" id="1.20.272.10">
    <property type="match status" value="1"/>
</dbReference>
<dbReference type="GO" id="GO:0003887">
    <property type="term" value="F:DNA-directed DNA polymerase activity"/>
    <property type="evidence" value="ECO:0007669"/>
    <property type="project" value="UniProtKB-KW"/>
</dbReference>
<dbReference type="AlphaFoldDB" id="A0A094Q267"/>